<dbReference type="EMBL" id="APJX01000011">
    <property type="protein sequence ID" value="EMS78005.1"/>
    <property type="molecule type" value="Genomic_DNA"/>
</dbReference>
<dbReference type="Proteomes" id="UP000014216">
    <property type="component" value="Unassembled WGS sequence"/>
</dbReference>
<gene>
    <name evidence="1" type="ORF">Dpo_11c01470</name>
</gene>
<proteinExistence type="predicted"/>
<accession>S0FTI4</accession>
<organism evidence="1 2">
    <name type="scientific">Desulfotignum phosphitoxidans DSM 13687</name>
    <dbReference type="NCBI Taxonomy" id="1286635"/>
    <lineage>
        <taxon>Bacteria</taxon>
        <taxon>Pseudomonadati</taxon>
        <taxon>Thermodesulfobacteriota</taxon>
        <taxon>Desulfobacteria</taxon>
        <taxon>Desulfobacterales</taxon>
        <taxon>Desulfobacteraceae</taxon>
        <taxon>Desulfotignum</taxon>
    </lineage>
</organism>
<evidence type="ECO:0008006" key="3">
    <source>
        <dbReference type="Google" id="ProtNLM"/>
    </source>
</evidence>
<evidence type="ECO:0000313" key="1">
    <source>
        <dbReference type="EMBL" id="EMS78005.1"/>
    </source>
</evidence>
<protein>
    <recommendedName>
        <fullName evidence="3">DUF2197 domain-containing protein</fullName>
    </recommendedName>
</protein>
<evidence type="ECO:0000313" key="2">
    <source>
        <dbReference type="Proteomes" id="UP000014216"/>
    </source>
</evidence>
<dbReference type="AlphaFoldDB" id="S0FTI4"/>
<keyword evidence="2" id="KW-1185">Reference proteome</keyword>
<reference evidence="1 2" key="1">
    <citation type="journal article" date="2013" name="Genome Announc.">
        <title>Draft Genome Sequence of Desulfotignum phosphitoxidans DSM 13687 Strain FiPS-3.</title>
        <authorList>
            <person name="Poehlein A."/>
            <person name="Daniel R."/>
            <person name="Simeonova D.D."/>
        </authorList>
    </citation>
    <scope>NUCLEOTIDE SEQUENCE [LARGE SCALE GENOMIC DNA]</scope>
    <source>
        <strain evidence="1 2">DSM 13687</strain>
    </source>
</reference>
<comment type="caution">
    <text evidence="1">The sequence shown here is derived from an EMBL/GenBank/DDBJ whole genome shotgun (WGS) entry which is preliminary data.</text>
</comment>
<name>S0FTI4_9BACT</name>
<sequence>MVYEIRCSWCGKLIGTKEGQETEFAVAMKKEGIPIVSHSICSECKDAVSNEYGLNQGGKNNG</sequence>